<organism evidence="2 3">
    <name type="scientific">Dryococelus australis</name>
    <dbReference type="NCBI Taxonomy" id="614101"/>
    <lineage>
        <taxon>Eukaryota</taxon>
        <taxon>Metazoa</taxon>
        <taxon>Ecdysozoa</taxon>
        <taxon>Arthropoda</taxon>
        <taxon>Hexapoda</taxon>
        <taxon>Insecta</taxon>
        <taxon>Pterygota</taxon>
        <taxon>Neoptera</taxon>
        <taxon>Polyneoptera</taxon>
        <taxon>Phasmatodea</taxon>
        <taxon>Verophasmatodea</taxon>
        <taxon>Anareolatae</taxon>
        <taxon>Phasmatidae</taxon>
        <taxon>Eurycanthinae</taxon>
        <taxon>Dryococelus</taxon>
    </lineage>
</organism>
<reference evidence="2 3" key="1">
    <citation type="submission" date="2023-02" db="EMBL/GenBank/DDBJ databases">
        <title>LHISI_Scaffold_Assembly.</title>
        <authorList>
            <person name="Stuart O.P."/>
            <person name="Cleave R."/>
            <person name="Magrath M.J.L."/>
            <person name="Mikheyev A.S."/>
        </authorList>
    </citation>
    <scope>NUCLEOTIDE SEQUENCE [LARGE SCALE GENOMIC DNA]</scope>
    <source>
        <strain evidence="2">Daus_M_001</strain>
        <tissue evidence="2">Leg muscle</tissue>
    </source>
</reference>
<dbReference type="Proteomes" id="UP001159363">
    <property type="component" value="Chromosome 4"/>
</dbReference>
<protein>
    <submittedName>
        <fullName evidence="2">Uncharacterized protein</fullName>
    </submittedName>
</protein>
<dbReference type="EMBL" id="JARBHB010000005">
    <property type="protein sequence ID" value="KAJ8883304.1"/>
    <property type="molecule type" value="Genomic_DNA"/>
</dbReference>
<feature type="region of interest" description="Disordered" evidence="1">
    <location>
        <begin position="358"/>
        <end position="377"/>
    </location>
</feature>
<accession>A0ABQ9HG62</accession>
<evidence type="ECO:0000313" key="2">
    <source>
        <dbReference type="EMBL" id="KAJ8883304.1"/>
    </source>
</evidence>
<comment type="caution">
    <text evidence="2">The sequence shown here is derived from an EMBL/GenBank/DDBJ whole genome shotgun (WGS) entry which is preliminary data.</text>
</comment>
<sequence>MLVWTIRRGAGRKHRGRDCDRHMDFPFAKPTTLGSSPRKRFVDGAPAWVFGSRAGGGMPGRSRWVGRKRDKCAGANLIGLPLNCDPQGPCHPQPPMTSTPCSLGRSKNHVERHRVPSTEVIHRRRRAATSCRHLGLLPVIATAKFTTPIRFLSLQMFSIGNRAGRHHCGRSDFLGDLPFPPLLHSGIASFSTHFTHLVVEPPKSTPSTPYGIQYYSVRTEFSKPFFAFAFPYIFPIIAQGNSWNYFGSTPCRPRNKKVRLRSRGSQPKGSKTDYRPLFVFSSQLGTKGQGGNKEDGNHIFRSVVSDPKCDFFLTMRFARSVEYIVLVDKSGCGQMAVIRDVSMEQRWNAGRWKRKIPEKTRRPAASSGTIPTYVNPGVTPPGNRVRVAKVEVLIVT</sequence>
<evidence type="ECO:0000313" key="3">
    <source>
        <dbReference type="Proteomes" id="UP001159363"/>
    </source>
</evidence>
<proteinExistence type="predicted"/>
<gene>
    <name evidence="2" type="ORF">PR048_015147</name>
</gene>
<name>A0ABQ9HG62_9NEOP</name>
<evidence type="ECO:0000256" key="1">
    <source>
        <dbReference type="SAM" id="MobiDB-lite"/>
    </source>
</evidence>
<keyword evidence="3" id="KW-1185">Reference proteome</keyword>